<feature type="transmembrane region" description="Helical" evidence="1">
    <location>
        <begin position="181"/>
        <end position="198"/>
    </location>
</feature>
<keyword evidence="1" id="KW-0472">Membrane</keyword>
<dbReference type="Proteomes" id="UP001642409">
    <property type="component" value="Unassembled WGS sequence"/>
</dbReference>
<keyword evidence="4" id="KW-1185">Reference proteome</keyword>
<dbReference type="EMBL" id="CAXDID020000017">
    <property type="protein sequence ID" value="CAL5984855.1"/>
    <property type="molecule type" value="Genomic_DNA"/>
</dbReference>
<dbReference type="AlphaFoldDB" id="A0AA86RVZ2"/>
<accession>A0AA86RVZ2</accession>
<keyword evidence="1" id="KW-1133">Transmembrane helix</keyword>
<feature type="transmembrane region" description="Helical" evidence="1">
    <location>
        <begin position="143"/>
        <end position="160"/>
    </location>
</feature>
<evidence type="ECO:0000313" key="4">
    <source>
        <dbReference type="Proteomes" id="UP001642409"/>
    </source>
</evidence>
<reference evidence="2" key="1">
    <citation type="submission" date="2023-06" db="EMBL/GenBank/DDBJ databases">
        <authorList>
            <person name="Kurt Z."/>
        </authorList>
    </citation>
    <scope>NUCLEOTIDE SEQUENCE</scope>
</reference>
<reference evidence="3 4" key="2">
    <citation type="submission" date="2024-07" db="EMBL/GenBank/DDBJ databases">
        <authorList>
            <person name="Akdeniz Z."/>
        </authorList>
    </citation>
    <scope>NUCLEOTIDE SEQUENCE [LARGE SCALE GENOMIC DNA]</scope>
</reference>
<dbReference type="EMBL" id="CATOUU010001186">
    <property type="protein sequence ID" value="CAI9978904.1"/>
    <property type="molecule type" value="Genomic_DNA"/>
</dbReference>
<proteinExistence type="predicted"/>
<evidence type="ECO:0000256" key="1">
    <source>
        <dbReference type="SAM" id="Phobius"/>
    </source>
</evidence>
<keyword evidence="1" id="KW-0812">Transmembrane</keyword>
<organism evidence="2">
    <name type="scientific">Hexamita inflata</name>
    <dbReference type="NCBI Taxonomy" id="28002"/>
    <lineage>
        <taxon>Eukaryota</taxon>
        <taxon>Metamonada</taxon>
        <taxon>Diplomonadida</taxon>
        <taxon>Hexamitidae</taxon>
        <taxon>Hexamitinae</taxon>
        <taxon>Hexamita</taxon>
    </lineage>
</organism>
<protein>
    <submittedName>
        <fullName evidence="3">Hypothetical_protein</fullName>
    </submittedName>
</protein>
<comment type="caution">
    <text evidence="2">The sequence shown here is derived from an EMBL/GenBank/DDBJ whole genome shotgun (WGS) entry which is preliminary data.</text>
</comment>
<gene>
    <name evidence="2" type="ORF">HINF_LOCUS66549</name>
    <name evidence="3" type="ORF">HINF_LOCUS8316</name>
</gene>
<name>A0AA86RVZ2_9EUKA</name>
<evidence type="ECO:0000313" key="2">
    <source>
        <dbReference type="EMBL" id="CAI9978904.1"/>
    </source>
</evidence>
<evidence type="ECO:0000313" key="3">
    <source>
        <dbReference type="EMBL" id="CAL5984855.1"/>
    </source>
</evidence>
<sequence length="342" mass="40293">MQRCEISTSPRQKIRKFRSAASDCISEVDFAGYQFWCSGTKAASFAGNYFLLCVWDTFLLTQEYTFFVRYKTIERKQIQQCFQIQIQQVVQVTLQLQTLQIKIVTQVLKIQCNTQETYKYVSVNVLTGLVEQCLVELCPQKCMLLLVFAYLGNFFIRDILVQRLDQLFYLVVSLHHRLYQLVPSANNMLLLSAIYLLFRLKLFQYFCKIIAPQQWSKIVKNNYQPMKKQYKKSSFIMKNWRQKHCSLLLLQKLLTLMRIGVITTKLILLSPRGSKRLLKNKNAQKTIVQDALELNALREQHTISTIYIYHTQRGLIVFQHAIGLFLWRLSFHWSGSFQILNH</sequence>